<dbReference type="PROSITE" id="PS51257">
    <property type="entry name" value="PROKAR_LIPOPROTEIN"/>
    <property type="match status" value="1"/>
</dbReference>
<comment type="caution">
    <text evidence="2">The sequence shown here is derived from an EMBL/GenBank/DDBJ whole genome shotgun (WGS) entry which is preliminary data.</text>
</comment>
<evidence type="ECO:0000313" key="3">
    <source>
        <dbReference type="Proteomes" id="UP000550401"/>
    </source>
</evidence>
<proteinExistence type="predicted"/>
<feature type="signal peptide" evidence="1">
    <location>
        <begin position="1"/>
        <end position="21"/>
    </location>
</feature>
<protein>
    <submittedName>
        <fullName evidence="2">Uncharacterized protein</fullName>
    </submittedName>
</protein>
<feature type="chain" id="PRO_5032745034" evidence="1">
    <location>
        <begin position="22"/>
        <end position="225"/>
    </location>
</feature>
<evidence type="ECO:0000313" key="2">
    <source>
        <dbReference type="EMBL" id="MBA8885921.1"/>
    </source>
</evidence>
<gene>
    <name evidence="2" type="ORF">FHW12_000112</name>
</gene>
<reference evidence="2 3" key="1">
    <citation type="submission" date="2020-07" db="EMBL/GenBank/DDBJ databases">
        <title>Genomic Encyclopedia of Type Strains, Phase IV (KMG-V): Genome sequencing to study the core and pangenomes of soil and plant-associated prokaryotes.</title>
        <authorList>
            <person name="Whitman W."/>
        </authorList>
    </citation>
    <scope>NUCLEOTIDE SEQUENCE [LARGE SCALE GENOMIC DNA]</scope>
    <source>
        <strain evidence="2 3">RH2WT43</strain>
    </source>
</reference>
<keyword evidence="3" id="KW-1185">Reference proteome</keyword>
<sequence length="225" mass="24562">MPRQTPLFAILLLAACASAHAANPLRFVSETFGDWKDRLFGTPKQPVPEVKASAKGPIALPPGTRVSFDIDDEAPENDFSKGKSRYRVIELPEELEHAAVRVQVIARKNPAGHGNVVFKPLLYVIEGDDFRAPVEVKPLHLDIRPFRKSRLLGCVTLDKVRRIAVATAPDAVGKSYESEVREAVKAPTQGGFYYTTDAVKTKLPFAATGDLVLEVTREAKAGEGC</sequence>
<evidence type="ECO:0000256" key="1">
    <source>
        <dbReference type="SAM" id="SignalP"/>
    </source>
</evidence>
<name>A0A839F107_9GAMM</name>
<organism evidence="2 3">
    <name type="scientific">Dokdonella fugitiva</name>
    <dbReference type="NCBI Taxonomy" id="328517"/>
    <lineage>
        <taxon>Bacteria</taxon>
        <taxon>Pseudomonadati</taxon>
        <taxon>Pseudomonadota</taxon>
        <taxon>Gammaproteobacteria</taxon>
        <taxon>Lysobacterales</taxon>
        <taxon>Rhodanobacteraceae</taxon>
        <taxon>Dokdonella</taxon>
    </lineage>
</organism>
<keyword evidence="1" id="KW-0732">Signal</keyword>
<dbReference type="AlphaFoldDB" id="A0A839F107"/>
<dbReference type="RefSeq" id="WP_182529044.1">
    <property type="nucleotide sequence ID" value="NZ_JACGXL010000001.1"/>
</dbReference>
<dbReference type="Proteomes" id="UP000550401">
    <property type="component" value="Unassembled WGS sequence"/>
</dbReference>
<dbReference type="EMBL" id="JACGXL010000001">
    <property type="protein sequence ID" value="MBA8885921.1"/>
    <property type="molecule type" value="Genomic_DNA"/>
</dbReference>
<accession>A0A839F107</accession>